<dbReference type="SUPFAM" id="SSF103473">
    <property type="entry name" value="MFS general substrate transporter"/>
    <property type="match status" value="1"/>
</dbReference>
<dbReference type="InterPro" id="IPR020846">
    <property type="entry name" value="MFS_dom"/>
</dbReference>
<feature type="transmembrane region" description="Helical" evidence="6">
    <location>
        <begin position="209"/>
        <end position="228"/>
    </location>
</feature>
<feature type="transmembrane region" description="Helical" evidence="6">
    <location>
        <begin position="144"/>
        <end position="164"/>
    </location>
</feature>
<comment type="subcellular location">
    <subcellularLocation>
        <location evidence="1">Membrane</location>
        <topology evidence="1">Multi-pass membrane protein</topology>
    </subcellularLocation>
</comment>
<dbReference type="InterPro" id="IPR036259">
    <property type="entry name" value="MFS_trans_sf"/>
</dbReference>
<dbReference type="PROSITE" id="PS50850">
    <property type="entry name" value="MFS"/>
    <property type="match status" value="1"/>
</dbReference>
<feature type="region of interest" description="Disordered" evidence="5">
    <location>
        <begin position="1"/>
        <end position="23"/>
    </location>
</feature>
<feature type="transmembrane region" description="Helical" evidence="6">
    <location>
        <begin position="52"/>
        <end position="69"/>
    </location>
</feature>
<accession>A0ABR2V1P6</accession>
<dbReference type="PANTHER" id="PTHR23502">
    <property type="entry name" value="MAJOR FACILITATOR SUPERFAMILY"/>
    <property type="match status" value="1"/>
</dbReference>
<dbReference type="Gene3D" id="1.20.1250.20">
    <property type="entry name" value="MFS general substrate transporter like domains"/>
    <property type="match status" value="1"/>
</dbReference>
<evidence type="ECO:0000256" key="6">
    <source>
        <dbReference type="SAM" id="Phobius"/>
    </source>
</evidence>
<keyword evidence="2 6" id="KW-0812">Transmembrane</keyword>
<evidence type="ECO:0000313" key="8">
    <source>
        <dbReference type="EMBL" id="KAK9420847.1"/>
    </source>
</evidence>
<evidence type="ECO:0000259" key="7">
    <source>
        <dbReference type="PROSITE" id="PS50850"/>
    </source>
</evidence>
<evidence type="ECO:0000256" key="1">
    <source>
        <dbReference type="ARBA" id="ARBA00004141"/>
    </source>
</evidence>
<feature type="transmembrane region" description="Helical" evidence="6">
    <location>
        <begin position="363"/>
        <end position="383"/>
    </location>
</feature>
<keyword evidence="9" id="KW-1185">Reference proteome</keyword>
<gene>
    <name evidence="8" type="ORF">SUNI508_00938</name>
</gene>
<organism evidence="8 9">
    <name type="scientific">Seiridium unicorne</name>
    <dbReference type="NCBI Taxonomy" id="138068"/>
    <lineage>
        <taxon>Eukaryota</taxon>
        <taxon>Fungi</taxon>
        <taxon>Dikarya</taxon>
        <taxon>Ascomycota</taxon>
        <taxon>Pezizomycotina</taxon>
        <taxon>Sordariomycetes</taxon>
        <taxon>Xylariomycetidae</taxon>
        <taxon>Amphisphaeriales</taxon>
        <taxon>Sporocadaceae</taxon>
        <taxon>Seiridium</taxon>
    </lineage>
</organism>
<dbReference type="PANTHER" id="PTHR23502:SF24">
    <property type="entry name" value="TRANSPORTER, PUTATIVE-RELATED"/>
    <property type="match status" value="1"/>
</dbReference>
<protein>
    <submittedName>
        <fullName evidence="8">Major facilitator superfamily (MFS) profile domain-containing protein</fullName>
    </submittedName>
</protein>
<evidence type="ECO:0000256" key="4">
    <source>
        <dbReference type="ARBA" id="ARBA00023136"/>
    </source>
</evidence>
<evidence type="ECO:0000256" key="5">
    <source>
        <dbReference type="SAM" id="MobiDB-lite"/>
    </source>
</evidence>
<feature type="transmembrane region" description="Helical" evidence="6">
    <location>
        <begin position="118"/>
        <end position="138"/>
    </location>
</feature>
<evidence type="ECO:0000256" key="2">
    <source>
        <dbReference type="ARBA" id="ARBA00022692"/>
    </source>
</evidence>
<feature type="transmembrane region" description="Helical" evidence="6">
    <location>
        <begin position="457"/>
        <end position="477"/>
    </location>
</feature>
<evidence type="ECO:0000256" key="3">
    <source>
        <dbReference type="ARBA" id="ARBA00022989"/>
    </source>
</evidence>
<dbReference type="CDD" id="cd17323">
    <property type="entry name" value="MFS_Tpo1_MDR_like"/>
    <property type="match status" value="1"/>
</dbReference>
<dbReference type="Proteomes" id="UP001408356">
    <property type="component" value="Unassembled WGS sequence"/>
</dbReference>
<name>A0ABR2V1P6_9PEZI</name>
<dbReference type="InterPro" id="IPR011701">
    <property type="entry name" value="MFS"/>
</dbReference>
<dbReference type="EMBL" id="JARVKF010000223">
    <property type="protein sequence ID" value="KAK9420847.1"/>
    <property type="molecule type" value="Genomic_DNA"/>
</dbReference>
<keyword evidence="3 6" id="KW-1133">Transmembrane helix</keyword>
<feature type="transmembrane region" description="Helical" evidence="6">
    <location>
        <begin position="389"/>
        <end position="410"/>
    </location>
</feature>
<comment type="caution">
    <text evidence="8">The sequence shown here is derived from an EMBL/GenBank/DDBJ whole genome shotgun (WGS) entry which is preliminary data.</text>
</comment>
<feature type="transmembrane region" description="Helical" evidence="6">
    <location>
        <begin position="279"/>
        <end position="300"/>
    </location>
</feature>
<feature type="transmembrane region" description="Helical" evidence="6">
    <location>
        <begin position="89"/>
        <end position="111"/>
    </location>
</feature>
<evidence type="ECO:0000313" key="9">
    <source>
        <dbReference type="Proteomes" id="UP001408356"/>
    </source>
</evidence>
<feature type="domain" description="Major facilitator superfamily (MFS) profile" evidence="7">
    <location>
        <begin position="48"/>
        <end position="483"/>
    </location>
</feature>
<feature type="transmembrane region" description="Helical" evidence="6">
    <location>
        <begin position="320"/>
        <end position="342"/>
    </location>
</feature>
<feature type="transmembrane region" description="Helical" evidence="6">
    <location>
        <begin position="422"/>
        <end position="445"/>
    </location>
</feature>
<dbReference type="Pfam" id="PF07690">
    <property type="entry name" value="MFS_1"/>
    <property type="match status" value="1"/>
</dbReference>
<proteinExistence type="predicted"/>
<reference evidence="8 9" key="1">
    <citation type="journal article" date="2024" name="J. Plant Pathol.">
        <title>Sequence and assembly of the genome of Seiridium unicorne, isolate CBS 538.82, causal agent of cypress canker disease.</title>
        <authorList>
            <person name="Scali E."/>
            <person name="Rocca G.D."/>
            <person name="Danti R."/>
            <person name="Garbelotto M."/>
            <person name="Barberini S."/>
            <person name="Baroncelli R."/>
            <person name="Emiliani G."/>
        </authorList>
    </citation>
    <scope>NUCLEOTIDE SEQUENCE [LARGE SCALE GENOMIC DNA]</scope>
    <source>
        <strain evidence="8 9">BM-138-508</strain>
    </source>
</reference>
<feature type="transmembrane region" description="Helical" evidence="6">
    <location>
        <begin position="176"/>
        <end position="197"/>
    </location>
</feature>
<keyword evidence="4 6" id="KW-0472">Membrane</keyword>
<sequence length="500" mass="54678">MENVQGDASLSNHQSDASASTPLLGSTTSVPADHFVLDDPENPRNWPSWKKWLIVAVITPIDLSVSWGASGFSPATASFRAEFGLSETVATLGLSLYILGLALGPMSLAPLSEFFGRSIIYIGSYAVFLVLLAATALVQNVGGFMVLRFFSGLFAAVTIANFGGSIADMWTHHETGIAMSIYLWAATCGSPSGFFAMSFVAEYRGWREVFWALLGVCGGFWLIMALTLRETRHTTILRRRVKALSKRSGADADDTKSDALQRRSAHELFHVALTRPFRFLFTEAIIIFAALYNGYLYGLSFLFNGAFRMVFGEGHGFSTLQVGCAFLGIALGISLGPFTNLWQERYYQRRIASSGTAAVPEARLQLAMVAAVVFPISLFGFAWTTDASISPIIPIIASAFWGWSFFTLILMTLQYTEDAYRVFSASALAGIGLIRNIAGAAFPLFGRNLFHTLGYQWGGSLLAFLSIALIPIPFVLARYGPTLRRKSPWARQHMDDADDE</sequence>